<dbReference type="Pfam" id="PF04134">
    <property type="entry name" value="DCC1-like"/>
    <property type="match status" value="1"/>
</dbReference>
<reference evidence="1 2" key="1">
    <citation type="journal article" date="2019" name="Int. J. Syst. Evol. Microbiol.">
        <title>The Global Catalogue of Microorganisms (GCM) 10K type strain sequencing project: providing services to taxonomists for standard genome sequencing and annotation.</title>
        <authorList>
            <consortium name="The Broad Institute Genomics Platform"/>
            <consortium name="The Broad Institute Genome Sequencing Center for Infectious Disease"/>
            <person name="Wu L."/>
            <person name="Ma J."/>
        </authorList>
    </citation>
    <scope>NUCLEOTIDE SEQUENCE [LARGE SCALE GENOMIC DNA]</scope>
    <source>
        <strain evidence="1 2">GX26</strain>
    </source>
</reference>
<dbReference type="RefSeq" id="WP_336349557.1">
    <property type="nucleotide sequence ID" value="NZ_JAZAQL010000001.1"/>
</dbReference>
<comment type="caution">
    <text evidence="1">The sequence shown here is derived from an EMBL/GenBank/DDBJ whole genome shotgun (WGS) entry which is preliminary data.</text>
</comment>
<name>A0ABD5VFZ7_9EURY</name>
<dbReference type="InterPro" id="IPR007263">
    <property type="entry name" value="DCC1-like"/>
</dbReference>
<accession>A0ABD5VFZ7</accession>
<dbReference type="AlphaFoldDB" id="A0ABD5VFZ7"/>
<dbReference type="Proteomes" id="UP001596395">
    <property type="component" value="Unassembled WGS sequence"/>
</dbReference>
<organism evidence="1 2">
    <name type="scientific">Halorubellus litoreus</name>
    <dbReference type="NCBI Taxonomy" id="755308"/>
    <lineage>
        <taxon>Archaea</taxon>
        <taxon>Methanobacteriati</taxon>
        <taxon>Methanobacteriota</taxon>
        <taxon>Stenosarchaea group</taxon>
        <taxon>Halobacteria</taxon>
        <taxon>Halobacteriales</taxon>
        <taxon>Halorubellaceae</taxon>
        <taxon>Halorubellus</taxon>
    </lineage>
</organism>
<proteinExistence type="predicted"/>
<keyword evidence="2" id="KW-1185">Reference proteome</keyword>
<protein>
    <submittedName>
        <fullName evidence="1">Thiol-disulfide oxidoreductase DCC family protein</fullName>
    </submittedName>
</protein>
<dbReference type="EMBL" id="JBHSXN010000001">
    <property type="protein sequence ID" value="MFC6952593.1"/>
    <property type="molecule type" value="Genomic_DNA"/>
</dbReference>
<evidence type="ECO:0000313" key="2">
    <source>
        <dbReference type="Proteomes" id="UP001596395"/>
    </source>
</evidence>
<gene>
    <name evidence="1" type="ORF">ACFQGB_06925</name>
</gene>
<sequence>MTRPTIVYDDDCGFCTWSAEYADAHGNFHLLGFSKLTPEERARLPDDYEDCMHVFDGDDTYSCGEAAEFVAAQLNTAEGTAARVFQSLPEGARRHVRDPTYRFIADHRDWFGKVRSKRPPARD</sequence>
<evidence type="ECO:0000313" key="1">
    <source>
        <dbReference type="EMBL" id="MFC6952593.1"/>
    </source>
</evidence>